<evidence type="ECO:0000313" key="11">
    <source>
        <dbReference type="Proteomes" id="UP000287972"/>
    </source>
</evidence>
<evidence type="ECO:0000256" key="8">
    <source>
        <dbReference type="PIRSR" id="PIRSR608901-2"/>
    </source>
</evidence>
<keyword evidence="11" id="KW-1185">Reference proteome</keyword>
<dbReference type="GO" id="GO:0016811">
    <property type="term" value="F:hydrolase activity, acting on carbon-nitrogen (but not peptide) bonds, in linear amides"/>
    <property type="evidence" value="ECO:0007669"/>
    <property type="project" value="InterPro"/>
</dbReference>
<feature type="binding site" evidence="8">
    <location>
        <position position="75"/>
    </location>
    <ligand>
        <name>Zn(2+)</name>
        <dbReference type="ChEBI" id="CHEBI:29105"/>
        <note>catalytic</note>
    </ligand>
</feature>
<dbReference type="AlphaFoldDB" id="A0A428RJS2"/>
<dbReference type="GO" id="GO:0046514">
    <property type="term" value="P:ceramide catabolic process"/>
    <property type="evidence" value="ECO:0007669"/>
    <property type="project" value="TreeGrafter"/>
</dbReference>
<comment type="similarity">
    <text evidence="2">Belongs to the alkaline ceramidase family.</text>
</comment>
<evidence type="ECO:0000256" key="5">
    <source>
        <dbReference type="ARBA" id="ARBA00022989"/>
    </source>
</evidence>
<keyword evidence="6 9" id="KW-0472">Membrane</keyword>
<feature type="binding site" evidence="8">
    <location>
        <position position="220"/>
    </location>
    <ligand>
        <name>Zn(2+)</name>
        <dbReference type="ChEBI" id="CHEBI:29105"/>
        <note>catalytic</note>
    </ligand>
</feature>
<dbReference type="GO" id="GO:0005789">
    <property type="term" value="C:endoplasmic reticulum membrane"/>
    <property type="evidence" value="ECO:0007669"/>
    <property type="project" value="TreeGrafter"/>
</dbReference>
<accession>A0A428RJS2</accession>
<dbReference type="GO" id="GO:0046872">
    <property type="term" value="F:metal ion binding"/>
    <property type="evidence" value="ECO:0007669"/>
    <property type="project" value="UniProtKB-KW"/>
</dbReference>
<comment type="cofactor">
    <cofactor evidence="8">
        <name>Zn(2+)</name>
        <dbReference type="ChEBI" id="CHEBI:29105"/>
    </cofactor>
</comment>
<feature type="binding site" evidence="8">
    <location>
        <position position="216"/>
    </location>
    <ligand>
        <name>Zn(2+)</name>
        <dbReference type="ChEBI" id="CHEBI:29105"/>
        <note>catalytic</note>
    </ligand>
</feature>
<sequence length="273" mass="30510">MGTSFWGPQTSYLNFCEQDYAITRYIAEFINTLSSLAYIAYGLYGLLSYPQFPTGSRLLLWCGLVGVGICSSGYHMTLKYHTQMSDELSMHLLTTPLVYRLITFKASPQRTMLIGTVLSSLFTLVMVTHVVLDEFVLHAVTFASGVLIVATQSPKMVSQHVPDPHIRQNLRNISLFGSSCFAFGYSLWLIDEWACRYLSNTRNTVGLPLGFLLELHGWWHIFTAIGSYTAVVVVDVVTSEEVVEDPTQHLAWPIPFVARRMAGPVRPSKAKAS</sequence>
<evidence type="ECO:0000256" key="4">
    <source>
        <dbReference type="ARBA" id="ARBA00022801"/>
    </source>
</evidence>
<organism evidence="10 11">
    <name type="scientific">Fusarium floridanum</name>
    <dbReference type="NCBI Taxonomy" id="1325733"/>
    <lineage>
        <taxon>Eukaryota</taxon>
        <taxon>Fungi</taxon>
        <taxon>Dikarya</taxon>
        <taxon>Ascomycota</taxon>
        <taxon>Pezizomycotina</taxon>
        <taxon>Sordariomycetes</taxon>
        <taxon>Hypocreomycetidae</taxon>
        <taxon>Hypocreales</taxon>
        <taxon>Nectriaceae</taxon>
        <taxon>Fusarium</taxon>
        <taxon>Fusarium solani species complex</taxon>
    </lineage>
</organism>
<keyword evidence="8" id="KW-0862">Zinc</keyword>
<dbReference type="PANTHER" id="PTHR46187">
    <property type="entry name" value="ALKALINE CERAMIDASE 3"/>
    <property type="match status" value="1"/>
</dbReference>
<name>A0A428RJS2_9HYPO</name>
<feature type="transmembrane region" description="Helical" evidence="9">
    <location>
        <begin position="25"/>
        <end position="46"/>
    </location>
</feature>
<feature type="transmembrane region" description="Helical" evidence="9">
    <location>
        <begin position="58"/>
        <end position="76"/>
    </location>
</feature>
<evidence type="ECO:0000256" key="3">
    <source>
        <dbReference type="ARBA" id="ARBA00022692"/>
    </source>
</evidence>
<proteinExistence type="inferred from homology"/>
<keyword evidence="7" id="KW-0106">Calcium</keyword>
<dbReference type="PANTHER" id="PTHR46187:SF1">
    <property type="entry name" value="ALKALINE PHYTOCERAMIDASE"/>
    <property type="match status" value="1"/>
</dbReference>
<dbReference type="Proteomes" id="UP000287972">
    <property type="component" value="Unassembled WGS sequence"/>
</dbReference>
<protein>
    <recommendedName>
        <fullName evidence="12">Alkaline ceramidase 3</fullName>
    </recommendedName>
</protein>
<keyword evidence="4" id="KW-0378">Hydrolase</keyword>
<gene>
    <name evidence="10" type="ORF">CEP51_008790</name>
</gene>
<evidence type="ECO:0000256" key="7">
    <source>
        <dbReference type="PIRSR" id="PIRSR608901-1"/>
    </source>
</evidence>
<evidence type="ECO:0000256" key="9">
    <source>
        <dbReference type="SAM" id="Phobius"/>
    </source>
</evidence>
<evidence type="ECO:0000256" key="6">
    <source>
        <dbReference type="ARBA" id="ARBA00023136"/>
    </source>
</evidence>
<keyword evidence="5 9" id="KW-1133">Transmembrane helix</keyword>
<dbReference type="GO" id="GO:0046513">
    <property type="term" value="P:ceramide biosynthetic process"/>
    <property type="evidence" value="ECO:0007669"/>
    <property type="project" value="TreeGrafter"/>
</dbReference>
<evidence type="ECO:0000256" key="2">
    <source>
        <dbReference type="ARBA" id="ARBA00009780"/>
    </source>
</evidence>
<evidence type="ECO:0008006" key="12">
    <source>
        <dbReference type="Google" id="ProtNLM"/>
    </source>
</evidence>
<comment type="subcellular location">
    <subcellularLocation>
        <location evidence="1">Membrane</location>
        <topology evidence="1">Multi-pass membrane protein</topology>
    </subcellularLocation>
</comment>
<feature type="transmembrane region" description="Helical" evidence="9">
    <location>
        <begin position="111"/>
        <end position="129"/>
    </location>
</feature>
<keyword evidence="3 9" id="KW-0812">Transmembrane</keyword>
<evidence type="ECO:0000256" key="1">
    <source>
        <dbReference type="ARBA" id="ARBA00004141"/>
    </source>
</evidence>
<dbReference type="Pfam" id="PF05875">
    <property type="entry name" value="Ceramidase"/>
    <property type="match status" value="1"/>
</dbReference>
<comment type="caution">
    <text evidence="10">The sequence shown here is derived from an EMBL/GenBank/DDBJ whole genome shotgun (WGS) entry which is preliminary data.</text>
</comment>
<feature type="binding site" evidence="7">
    <location>
        <position position="28"/>
    </location>
    <ligand>
        <name>Ca(2+)</name>
        <dbReference type="ChEBI" id="CHEBI:29108"/>
    </ligand>
</feature>
<dbReference type="InterPro" id="IPR008901">
    <property type="entry name" value="ACER"/>
</dbReference>
<reference evidence="10 11" key="1">
    <citation type="submission" date="2017-06" db="EMBL/GenBank/DDBJ databases">
        <title>Comparative genomic analysis of Ambrosia Fusariam Clade fungi.</title>
        <authorList>
            <person name="Stajich J.E."/>
            <person name="Carrillo J."/>
            <person name="Kijimoto T."/>
            <person name="Eskalen A."/>
            <person name="O'Donnell K."/>
            <person name="Kasson M."/>
        </authorList>
    </citation>
    <scope>NUCLEOTIDE SEQUENCE [LARGE SCALE GENOMIC DNA]</scope>
    <source>
        <strain evidence="10 11">NRRL62606</strain>
    </source>
</reference>
<dbReference type="EMBL" id="NKCL01000235">
    <property type="protein sequence ID" value="RSL77748.1"/>
    <property type="molecule type" value="Genomic_DNA"/>
</dbReference>
<evidence type="ECO:0000313" key="10">
    <source>
        <dbReference type="EMBL" id="RSL77748.1"/>
    </source>
</evidence>
<keyword evidence="7" id="KW-0479">Metal-binding</keyword>
<feature type="binding site" evidence="7">
    <location>
        <position position="17"/>
    </location>
    <ligand>
        <name>Ca(2+)</name>
        <dbReference type="ChEBI" id="CHEBI:29108"/>
    </ligand>
</feature>